<evidence type="ECO:0000259" key="4">
    <source>
        <dbReference type="Pfam" id="PF00849"/>
    </source>
</evidence>
<dbReference type="Proteomes" id="UP000000960">
    <property type="component" value="Chromosome"/>
</dbReference>
<comment type="catalytic activity">
    <reaction evidence="1">
        <text>a uridine in RNA = a pseudouridine in RNA</text>
        <dbReference type="Rhea" id="RHEA:48348"/>
        <dbReference type="Rhea" id="RHEA-COMP:12068"/>
        <dbReference type="Rhea" id="RHEA-COMP:12069"/>
        <dbReference type="ChEBI" id="CHEBI:65314"/>
        <dbReference type="ChEBI" id="CHEBI:65315"/>
    </reaction>
</comment>
<dbReference type="PROSITE" id="PS01129">
    <property type="entry name" value="PSI_RLU"/>
    <property type="match status" value="1"/>
</dbReference>
<gene>
    <name evidence="5" type="ordered locus">Apar_0410</name>
</gene>
<feature type="domain" description="Pseudouridine synthase RsuA/RluA-like" evidence="4">
    <location>
        <begin position="19"/>
        <end position="178"/>
    </location>
</feature>
<evidence type="ECO:0000256" key="2">
    <source>
        <dbReference type="ARBA" id="ARBA00031870"/>
    </source>
</evidence>
<evidence type="ECO:0000313" key="5">
    <source>
        <dbReference type="EMBL" id="ACV50841.1"/>
    </source>
</evidence>
<dbReference type="InterPro" id="IPR006224">
    <property type="entry name" value="PsdUridine_synth_RluA-like_CS"/>
</dbReference>
<dbReference type="STRING" id="521095.Apar_0410"/>
<dbReference type="EMBL" id="CP001721">
    <property type="protein sequence ID" value="ACV50841.1"/>
    <property type="molecule type" value="Genomic_DNA"/>
</dbReference>
<protein>
    <recommendedName>
        <fullName evidence="2">RNA pseudouridylate synthase</fullName>
    </recommendedName>
    <alternativeName>
        <fullName evidence="3">RNA-uridine isomerase</fullName>
    </alternativeName>
</protein>
<dbReference type="InterPro" id="IPR006145">
    <property type="entry name" value="PsdUridine_synth_RsuA/RluA"/>
</dbReference>
<dbReference type="SUPFAM" id="SSF55120">
    <property type="entry name" value="Pseudouridine synthase"/>
    <property type="match status" value="1"/>
</dbReference>
<organism evidence="5 6">
    <name type="scientific">Lancefieldella parvula (strain ATCC 33793 / DSM 20469 / CCUG 32760 / JCM 10300 / KCTC 3663 / VPI 0546 / 1246)</name>
    <name type="common">Atopobium parvulum</name>
    <dbReference type="NCBI Taxonomy" id="521095"/>
    <lineage>
        <taxon>Bacteria</taxon>
        <taxon>Bacillati</taxon>
        <taxon>Actinomycetota</taxon>
        <taxon>Coriobacteriia</taxon>
        <taxon>Coriobacteriales</taxon>
        <taxon>Atopobiaceae</taxon>
        <taxon>Lancefieldella</taxon>
    </lineage>
</organism>
<dbReference type="RefSeq" id="WP_012808499.1">
    <property type="nucleotide sequence ID" value="NC_013203.1"/>
</dbReference>
<proteinExistence type="predicted"/>
<dbReference type="KEGG" id="apv:Apar_0410"/>
<sequence length="246" mass="27407">MDTLQTNSNLEFLYQDDYLLAVNKPAGMIVHSDGTNEPSLTDLVCEKLCALESSNKIDLSQVQALNRLDKETTGIVLFSLKKETQPQFDQLIASKELSKEYLAVVKGDFGLNKLLIDKAIGKDRHDAQKMRISDTGKPSQTEVRLIKVASSAQGQIQSLLLVNLLTGRKHQIRVHLSSLGFPLVGDVLYGGMSSLQRKTKKKHRPQPLMLHAYRIGFIHPVTGAKIVIKTDIPERFSNFGVLEKDL</sequence>
<name>C8W9Q3_LANP1</name>
<evidence type="ECO:0000313" key="6">
    <source>
        <dbReference type="Proteomes" id="UP000000960"/>
    </source>
</evidence>
<dbReference type="PANTHER" id="PTHR21600:SF86">
    <property type="entry name" value="PSEUDOURIDINE SYNTHASE RSUA_RLUA-LIKE DOMAIN-CONTAINING PROTEIN"/>
    <property type="match status" value="1"/>
</dbReference>
<dbReference type="Gene3D" id="3.30.2350.10">
    <property type="entry name" value="Pseudouridine synthase"/>
    <property type="match status" value="1"/>
</dbReference>
<dbReference type="GO" id="GO:0000455">
    <property type="term" value="P:enzyme-directed rRNA pseudouridine synthesis"/>
    <property type="evidence" value="ECO:0007669"/>
    <property type="project" value="TreeGrafter"/>
</dbReference>
<dbReference type="InterPro" id="IPR050188">
    <property type="entry name" value="RluA_PseudoU_synthase"/>
</dbReference>
<dbReference type="GO" id="GO:0140098">
    <property type="term" value="F:catalytic activity, acting on RNA"/>
    <property type="evidence" value="ECO:0007669"/>
    <property type="project" value="UniProtKB-ARBA"/>
</dbReference>
<dbReference type="eggNOG" id="COG0564">
    <property type="taxonomic scope" value="Bacteria"/>
</dbReference>
<dbReference type="CDD" id="cd02869">
    <property type="entry name" value="PseudoU_synth_RluA_like"/>
    <property type="match status" value="1"/>
</dbReference>
<dbReference type="HOGENOM" id="CLU_016902_11_2_11"/>
<accession>C8W9Q3</accession>
<dbReference type="GO" id="GO:0009982">
    <property type="term" value="F:pseudouridine synthase activity"/>
    <property type="evidence" value="ECO:0007669"/>
    <property type="project" value="InterPro"/>
</dbReference>
<dbReference type="InterPro" id="IPR020103">
    <property type="entry name" value="PsdUridine_synth_cat_dom_sf"/>
</dbReference>
<evidence type="ECO:0000256" key="1">
    <source>
        <dbReference type="ARBA" id="ARBA00000073"/>
    </source>
</evidence>
<keyword evidence="6" id="KW-1185">Reference proteome</keyword>
<dbReference type="GeneID" id="84805938"/>
<dbReference type="Pfam" id="PF00849">
    <property type="entry name" value="PseudoU_synth_2"/>
    <property type="match status" value="1"/>
</dbReference>
<dbReference type="OrthoDB" id="9807829at2"/>
<dbReference type="GO" id="GO:0003723">
    <property type="term" value="F:RNA binding"/>
    <property type="evidence" value="ECO:0007669"/>
    <property type="project" value="InterPro"/>
</dbReference>
<reference evidence="5 6" key="1">
    <citation type="journal article" date="2009" name="Stand. Genomic Sci.">
        <title>Complete genome sequence of Atopobium parvulum type strain (IPP 1246).</title>
        <authorList>
            <person name="Copeland A."/>
            <person name="Sikorski J."/>
            <person name="Lapidus A."/>
            <person name="Nolan M."/>
            <person name="Del Rio T.G."/>
            <person name="Lucas S."/>
            <person name="Chen F."/>
            <person name="Tice H."/>
            <person name="Pitluck S."/>
            <person name="Cheng J.F."/>
            <person name="Pukall R."/>
            <person name="Chertkov O."/>
            <person name="Brettin T."/>
            <person name="Han C."/>
            <person name="Detter J.C."/>
            <person name="Kuske C."/>
            <person name="Bruce D."/>
            <person name="Goodwin L."/>
            <person name="Ivanova N."/>
            <person name="Mavromatis K."/>
            <person name="Mikhailova N."/>
            <person name="Chen A."/>
            <person name="Palaniappan K."/>
            <person name="Chain P."/>
            <person name="Rohde M."/>
            <person name="Goker M."/>
            <person name="Bristow J."/>
            <person name="Eisen J.A."/>
            <person name="Markowitz V."/>
            <person name="Hugenholtz P."/>
            <person name="Kyrpides N.C."/>
            <person name="Klenk H.P."/>
            <person name="Detter J.C."/>
        </authorList>
    </citation>
    <scope>NUCLEOTIDE SEQUENCE [LARGE SCALE GENOMIC DNA]</scope>
    <source>
        <strain evidence="6">ATCC 33793 / DSM 20469 / CCUG 32760 / JCM 10300 / KCTC 3663 / VPI 0546 / 1246</strain>
    </source>
</reference>
<evidence type="ECO:0000256" key="3">
    <source>
        <dbReference type="ARBA" id="ARBA00033164"/>
    </source>
</evidence>
<dbReference type="AlphaFoldDB" id="C8W9Q3"/>
<dbReference type="PANTHER" id="PTHR21600">
    <property type="entry name" value="MITOCHONDRIAL RNA PSEUDOURIDINE SYNTHASE"/>
    <property type="match status" value="1"/>
</dbReference>